<dbReference type="Proteomes" id="UP000597338">
    <property type="component" value="Unassembled WGS sequence"/>
</dbReference>
<protein>
    <recommendedName>
        <fullName evidence="3">DUF4926 domain-containing protein</fullName>
    </recommendedName>
</protein>
<keyword evidence="2" id="KW-1185">Reference proteome</keyword>
<evidence type="ECO:0000313" key="1">
    <source>
        <dbReference type="EMBL" id="GGC28380.1"/>
    </source>
</evidence>
<organism evidence="1 2">
    <name type="scientific">Parapedobacter defluvii</name>
    <dbReference type="NCBI Taxonomy" id="2045106"/>
    <lineage>
        <taxon>Bacteria</taxon>
        <taxon>Pseudomonadati</taxon>
        <taxon>Bacteroidota</taxon>
        <taxon>Sphingobacteriia</taxon>
        <taxon>Sphingobacteriales</taxon>
        <taxon>Sphingobacteriaceae</taxon>
        <taxon>Parapedobacter</taxon>
    </lineage>
</organism>
<dbReference type="EMBL" id="BMIK01000005">
    <property type="protein sequence ID" value="GGC28380.1"/>
    <property type="molecule type" value="Genomic_DNA"/>
</dbReference>
<sequence length="142" mass="16250">MKELIGKPVMVHPLLPTDPADRQGHLGTISHVSYDNEIIEVSFEDGEKSLYLTDALLVLKSYRELSRDMTDGYQQLDAKELKTLTDINAILENGTLAQQHEAFRMALSNERILRLVTVSLTSRLELMLPEEMHPYWQKGARR</sequence>
<evidence type="ECO:0008006" key="3">
    <source>
        <dbReference type="Google" id="ProtNLM"/>
    </source>
</evidence>
<reference evidence="2" key="1">
    <citation type="journal article" date="2019" name="Int. J. Syst. Evol. Microbiol.">
        <title>The Global Catalogue of Microorganisms (GCM) 10K type strain sequencing project: providing services to taxonomists for standard genome sequencing and annotation.</title>
        <authorList>
            <consortium name="The Broad Institute Genomics Platform"/>
            <consortium name="The Broad Institute Genome Sequencing Center for Infectious Disease"/>
            <person name="Wu L."/>
            <person name="Ma J."/>
        </authorList>
    </citation>
    <scope>NUCLEOTIDE SEQUENCE [LARGE SCALE GENOMIC DNA]</scope>
    <source>
        <strain evidence="2">CGMCC 1.15342</strain>
    </source>
</reference>
<proteinExistence type="predicted"/>
<name>A0ABQ1LRV6_9SPHI</name>
<comment type="caution">
    <text evidence="1">The sequence shown here is derived from an EMBL/GenBank/DDBJ whole genome shotgun (WGS) entry which is preliminary data.</text>
</comment>
<evidence type="ECO:0000313" key="2">
    <source>
        <dbReference type="Proteomes" id="UP000597338"/>
    </source>
</evidence>
<accession>A0ABQ1LRV6</accession>
<gene>
    <name evidence="1" type="ORF">GCM10011386_20520</name>
</gene>
<dbReference type="RefSeq" id="WP_188750256.1">
    <property type="nucleotide sequence ID" value="NZ_BMIK01000005.1"/>
</dbReference>